<accession>A0A0P1HCG3</accession>
<reference evidence="2" key="2">
    <citation type="submission" date="2021-08" db="EMBL/GenBank/DDBJ databases">
        <authorList>
            <person name="Nwanade C."/>
            <person name="Wang M."/>
            <person name="Masoudi A."/>
            <person name="Yu Z."/>
            <person name="Liu J."/>
        </authorList>
    </citation>
    <scope>NUCLEOTIDE SEQUENCE</scope>
    <source>
        <strain evidence="2">S166</strain>
    </source>
</reference>
<sequence>MTMEDLFHTVEQLETRIQRETGAARLAMRPEFIRLLDHMRKKGAEVPRRFRRLEAALCEEAVEEMFDNMPV</sequence>
<evidence type="ECO:0000313" key="4">
    <source>
        <dbReference type="Proteomes" id="UP001058514"/>
    </source>
</evidence>
<evidence type="ECO:0000313" key="1">
    <source>
        <dbReference type="EMBL" id="CUI01172.1"/>
    </source>
</evidence>
<organism evidence="1 3">
    <name type="scientific">Leisingera aquaemixtae</name>
    <dbReference type="NCBI Taxonomy" id="1396826"/>
    <lineage>
        <taxon>Bacteria</taxon>
        <taxon>Pseudomonadati</taxon>
        <taxon>Pseudomonadota</taxon>
        <taxon>Alphaproteobacteria</taxon>
        <taxon>Rhodobacterales</taxon>
        <taxon>Roseobacteraceae</taxon>
        <taxon>Leisingera</taxon>
    </lineage>
</organism>
<keyword evidence="4" id="KW-1185">Reference proteome</keyword>
<name>A0A0P1HCG3_9RHOB</name>
<gene>
    <name evidence="2" type="ORF">K3718_07150</name>
    <name evidence="1" type="ORF">PHA8399_03313</name>
</gene>
<evidence type="ECO:0000313" key="3">
    <source>
        <dbReference type="Proteomes" id="UP000051326"/>
    </source>
</evidence>
<proteinExistence type="predicted"/>
<dbReference type="Proteomes" id="UP001058514">
    <property type="component" value="Chromosome"/>
</dbReference>
<dbReference type="AlphaFoldDB" id="A0A0P1HCG3"/>
<reference evidence="1 3" key="1">
    <citation type="submission" date="2015-09" db="EMBL/GenBank/DDBJ databases">
        <authorList>
            <consortium name="Swine Surveillance"/>
        </authorList>
    </citation>
    <scope>NUCLEOTIDE SEQUENCE [LARGE SCALE GENOMIC DNA]</scope>
    <source>
        <strain evidence="1 3">CECT 8399</strain>
    </source>
</reference>
<dbReference type="RefSeq" id="WP_058287178.1">
    <property type="nucleotide sequence ID" value="NZ_CP041159.1"/>
</dbReference>
<protein>
    <submittedName>
        <fullName evidence="1">Uncharacterized protein</fullName>
    </submittedName>
</protein>
<dbReference type="Proteomes" id="UP000051326">
    <property type="component" value="Unassembled WGS sequence"/>
</dbReference>
<dbReference type="EMBL" id="CP081051">
    <property type="protein sequence ID" value="UWQ42860.1"/>
    <property type="molecule type" value="Genomic_DNA"/>
</dbReference>
<evidence type="ECO:0000313" key="2">
    <source>
        <dbReference type="EMBL" id="UWQ42860.1"/>
    </source>
</evidence>
<dbReference type="EMBL" id="CYSR01000030">
    <property type="protein sequence ID" value="CUI01172.1"/>
    <property type="molecule type" value="Genomic_DNA"/>
</dbReference>